<evidence type="ECO:0000313" key="2">
    <source>
        <dbReference type="Proteomes" id="UP000297777"/>
    </source>
</evidence>
<evidence type="ECO:0000313" key="1">
    <source>
        <dbReference type="EMBL" id="TGO11616.1"/>
    </source>
</evidence>
<dbReference type="EMBL" id="PQXH01000105">
    <property type="protein sequence ID" value="TGO11616.1"/>
    <property type="molecule type" value="Genomic_DNA"/>
</dbReference>
<comment type="caution">
    <text evidence="1">The sequence shown here is derived from an EMBL/GenBank/DDBJ whole genome shotgun (WGS) entry which is preliminary data.</text>
</comment>
<reference evidence="1 2" key="1">
    <citation type="submission" date="2017-12" db="EMBL/GenBank/DDBJ databases">
        <title>Comparative genomics of Botrytis spp.</title>
        <authorList>
            <person name="Valero-Jimenez C.A."/>
            <person name="Tapia P."/>
            <person name="Veloso J."/>
            <person name="Silva-Moreno E."/>
            <person name="Staats M."/>
            <person name="Valdes J.H."/>
            <person name="Van Kan J.A.L."/>
        </authorList>
    </citation>
    <scope>NUCLEOTIDE SEQUENCE [LARGE SCALE GENOMIC DNA]</scope>
    <source>
        <strain evidence="1 2">Bt9001</strain>
    </source>
</reference>
<protein>
    <submittedName>
        <fullName evidence="1">Uncharacterized protein</fullName>
    </submittedName>
</protein>
<proteinExistence type="predicted"/>
<name>A0A4Z1EH22_9HELO</name>
<dbReference type="Proteomes" id="UP000297777">
    <property type="component" value="Unassembled WGS sequence"/>
</dbReference>
<gene>
    <name evidence="1" type="ORF">BTUL_0105g00060</name>
</gene>
<organism evidence="1 2">
    <name type="scientific">Botrytis tulipae</name>
    <dbReference type="NCBI Taxonomy" id="87230"/>
    <lineage>
        <taxon>Eukaryota</taxon>
        <taxon>Fungi</taxon>
        <taxon>Dikarya</taxon>
        <taxon>Ascomycota</taxon>
        <taxon>Pezizomycotina</taxon>
        <taxon>Leotiomycetes</taxon>
        <taxon>Helotiales</taxon>
        <taxon>Sclerotiniaceae</taxon>
        <taxon>Botrytis</taxon>
    </lineage>
</organism>
<dbReference type="AlphaFoldDB" id="A0A4Z1EH22"/>
<accession>A0A4Z1EH22</accession>
<keyword evidence="2" id="KW-1185">Reference proteome</keyword>
<sequence length="72" mass="8343">MVDNDIDDDAFLPCFVFRLSADRGRHLIGRLKRHSVKQHSEPSMYIHSWSEWTNMVTSGLGLNLERHSGVEF</sequence>